<keyword evidence="2" id="KW-1133">Transmembrane helix</keyword>
<proteinExistence type="predicted"/>
<evidence type="ECO:0000259" key="3">
    <source>
        <dbReference type="Pfam" id="PF15420"/>
    </source>
</evidence>
<accession>A0ABP6SC93</accession>
<comment type="caution">
    <text evidence="4">The sequence shown here is derived from an EMBL/GenBank/DDBJ whole genome shotgun (WGS) entry which is preliminary data.</text>
</comment>
<gene>
    <name evidence="4" type="ORF">GCM10020367_31710</name>
</gene>
<evidence type="ECO:0000256" key="2">
    <source>
        <dbReference type="SAM" id="Phobius"/>
    </source>
</evidence>
<keyword evidence="5" id="KW-1185">Reference proteome</keyword>
<dbReference type="InterPro" id="IPR027788">
    <property type="entry name" value="Alpha/beta-hydrolase_N_dom"/>
</dbReference>
<sequence>MARDTPGPPVDPSAAAEGPEPPPKPGERRKLLYVTLPGCWGALVLACLSFTPSLLPRGGLLQGLVCGISAAIGYGLGVLAACIWRAFADREPRPPRHWAWPTLFISAVVLFSVSFGFGQGSRPHSRAR</sequence>
<organism evidence="4 5">
    <name type="scientific">Streptomyces sannanensis</name>
    <dbReference type="NCBI Taxonomy" id="285536"/>
    <lineage>
        <taxon>Bacteria</taxon>
        <taxon>Bacillati</taxon>
        <taxon>Actinomycetota</taxon>
        <taxon>Actinomycetes</taxon>
        <taxon>Kitasatosporales</taxon>
        <taxon>Streptomycetaceae</taxon>
        <taxon>Streptomyces</taxon>
    </lineage>
</organism>
<dbReference type="Pfam" id="PF15420">
    <property type="entry name" value="Abhydrolase_9_N"/>
    <property type="match status" value="1"/>
</dbReference>
<keyword evidence="2" id="KW-0812">Transmembrane</keyword>
<evidence type="ECO:0000256" key="1">
    <source>
        <dbReference type="SAM" id="MobiDB-lite"/>
    </source>
</evidence>
<feature type="transmembrane region" description="Helical" evidence="2">
    <location>
        <begin position="98"/>
        <end position="118"/>
    </location>
</feature>
<keyword evidence="2" id="KW-0472">Membrane</keyword>
<evidence type="ECO:0000313" key="5">
    <source>
        <dbReference type="Proteomes" id="UP001499990"/>
    </source>
</evidence>
<dbReference type="Proteomes" id="UP001499990">
    <property type="component" value="Unassembled WGS sequence"/>
</dbReference>
<protein>
    <recommendedName>
        <fullName evidence="3">Alpha/beta-hydrolase N-terminal domain-containing protein</fullName>
    </recommendedName>
</protein>
<feature type="transmembrane region" description="Helical" evidence="2">
    <location>
        <begin position="63"/>
        <end position="86"/>
    </location>
</feature>
<feature type="region of interest" description="Disordered" evidence="1">
    <location>
        <begin position="1"/>
        <end position="27"/>
    </location>
</feature>
<dbReference type="RefSeq" id="WP_345037924.1">
    <property type="nucleotide sequence ID" value="NZ_BAAAYL010000001.1"/>
</dbReference>
<evidence type="ECO:0000313" key="4">
    <source>
        <dbReference type="EMBL" id="GAA3373104.1"/>
    </source>
</evidence>
<reference evidence="5" key="1">
    <citation type="journal article" date="2019" name="Int. J. Syst. Evol. Microbiol.">
        <title>The Global Catalogue of Microorganisms (GCM) 10K type strain sequencing project: providing services to taxonomists for standard genome sequencing and annotation.</title>
        <authorList>
            <consortium name="The Broad Institute Genomics Platform"/>
            <consortium name="The Broad Institute Genome Sequencing Center for Infectious Disease"/>
            <person name="Wu L."/>
            <person name="Ma J."/>
        </authorList>
    </citation>
    <scope>NUCLEOTIDE SEQUENCE [LARGE SCALE GENOMIC DNA]</scope>
    <source>
        <strain evidence="5">JCM 9651</strain>
    </source>
</reference>
<feature type="domain" description="Alpha/beta-hydrolase N-terminal" evidence="3">
    <location>
        <begin position="50"/>
        <end position="120"/>
    </location>
</feature>
<feature type="compositionally biased region" description="Pro residues" evidence="1">
    <location>
        <begin position="1"/>
        <end position="11"/>
    </location>
</feature>
<feature type="transmembrane region" description="Helical" evidence="2">
    <location>
        <begin position="31"/>
        <end position="51"/>
    </location>
</feature>
<dbReference type="EMBL" id="BAAAYL010000001">
    <property type="protein sequence ID" value="GAA3373104.1"/>
    <property type="molecule type" value="Genomic_DNA"/>
</dbReference>
<name>A0ABP6SC93_9ACTN</name>